<dbReference type="Proteomes" id="UP000193804">
    <property type="component" value="Unassembled WGS sequence"/>
</dbReference>
<dbReference type="RefSeq" id="WP_085515451.1">
    <property type="nucleotide sequence ID" value="NZ_FXAW01000001.1"/>
</dbReference>
<evidence type="ECO:0000313" key="2">
    <source>
        <dbReference type="EMBL" id="SMG11780.1"/>
    </source>
</evidence>
<evidence type="ECO:0000256" key="1">
    <source>
        <dbReference type="SAM" id="Phobius"/>
    </source>
</evidence>
<gene>
    <name evidence="2" type="ORF">SAMN05661096_00442</name>
</gene>
<evidence type="ECO:0000313" key="3">
    <source>
        <dbReference type="Proteomes" id="UP000193804"/>
    </source>
</evidence>
<keyword evidence="1" id="KW-0812">Transmembrane</keyword>
<reference evidence="3" key="1">
    <citation type="submission" date="2017-04" db="EMBL/GenBank/DDBJ databases">
        <authorList>
            <person name="Varghese N."/>
            <person name="Submissions S."/>
        </authorList>
    </citation>
    <scope>NUCLEOTIDE SEQUENCE [LARGE SCALE GENOMIC DNA]</scope>
    <source>
        <strain evidence="3">DSM 4125</strain>
    </source>
</reference>
<dbReference type="EMBL" id="FXAW01000001">
    <property type="protein sequence ID" value="SMG11780.1"/>
    <property type="molecule type" value="Genomic_DNA"/>
</dbReference>
<dbReference type="OrthoDB" id="9841065at2"/>
<accession>A0A1X7IAV0</accession>
<feature type="transmembrane region" description="Helical" evidence="1">
    <location>
        <begin position="7"/>
        <end position="28"/>
    </location>
</feature>
<feature type="transmembrane region" description="Helical" evidence="1">
    <location>
        <begin position="127"/>
        <end position="149"/>
    </location>
</feature>
<dbReference type="AlphaFoldDB" id="A0A1X7IAV0"/>
<protein>
    <recommendedName>
        <fullName evidence="4">DUF1648 domain-containing protein</fullName>
    </recommendedName>
</protein>
<dbReference type="STRING" id="1028.SAMN05661096_00442"/>
<keyword evidence="3" id="KW-1185">Reference proteome</keyword>
<proteinExistence type="predicted"/>
<keyword evidence="1" id="KW-1133">Transmembrane helix</keyword>
<feature type="transmembrane region" description="Helical" evidence="1">
    <location>
        <begin position="91"/>
        <end position="115"/>
    </location>
</feature>
<name>A0A1X7IAV0_9BACT</name>
<evidence type="ECO:0008006" key="4">
    <source>
        <dbReference type="Google" id="ProtNLM"/>
    </source>
</evidence>
<feature type="transmembrane region" description="Helical" evidence="1">
    <location>
        <begin position="48"/>
        <end position="71"/>
    </location>
</feature>
<organism evidence="2 3">
    <name type="scientific">Marivirga sericea</name>
    <dbReference type="NCBI Taxonomy" id="1028"/>
    <lineage>
        <taxon>Bacteria</taxon>
        <taxon>Pseudomonadati</taxon>
        <taxon>Bacteroidota</taxon>
        <taxon>Cytophagia</taxon>
        <taxon>Cytophagales</taxon>
        <taxon>Marivirgaceae</taxon>
        <taxon>Marivirga</taxon>
    </lineage>
</organism>
<sequence>MDRISRAFLIGTSIAYIAVLFYTYAYFAELSVVKIKLLDNQIQFSNNTLFYTGLIIPIVIVLICVALAVVIKSQPIGPKFYFKNEKVKNTLASWARSLAGTFNLFFASLLTVFIFVNNEEGMTQSGYLPLVIVSILVIFFWVLWLPFILRRNK</sequence>
<keyword evidence="1" id="KW-0472">Membrane</keyword>